<dbReference type="GO" id="GO:0008253">
    <property type="term" value="F:5'-nucleotidase activity"/>
    <property type="evidence" value="ECO:0007669"/>
    <property type="project" value="InterPro"/>
</dbReference>
<dbReference type="NCBIfam" id="TIGR02254">
    <property type="entry name" value="YjjG_YfnB"/>
    <property type="match status" value="1"/>
</dbReference>
<gene>
    <name evidence="1" type="ordered locus">Palpr_2357</name>
</gene>
<dbReference type="SFLD" id="SFLDG01129">
    <property type="entry name" value="C1.5:_HAD__Beta-PGM__Phosphata"/>
    <property type="match status" value="1"/>
</dbReference>
<dbReference type="SFLD" id="SFLDG01135">
    <property type="entry name" value="C1.5.6:_HAD__Beta-PGM__Phospha"/>
    <property type="match status" value="1"/>
</dbReference>
<protein>
    <submittedName>
        <fullName evidence="1">HAD superfamily (Subfamily IA) hydrolase, TIGR02254</fullName>
    </submittedName>
</protein>
<dbReference type="PANTHER" id="PTHR47478:SF1">
    <property type="entry name" value="PYRIMIDINE 5'-NUCLEOTIDASE YJJG"/>
    <property type="match status" value="1"/>
</dbReference>
<proteinExistence type="predicted"/>
<dbReference type="Pfam" id="PF00702">
    <property type="entry name" value="Hydrolase"/>
    <property type="match status" value="1"/>
</dbReference>
<dbReference type="KEGG" id="ppn:Palpr_2357"/>
<evidence type="ECO:0000313" key="2">
    <source>
        <dbReference type="Proteomes" id="UP000008718"/>
    </source>
</evidence>
<dbReference type="InterPro" id="IPR023214">
    <property type="entry name" value="HAD_sf"/>
</dbReference>
<sequence>MTYKYVFIDLDDTLWDFHANAKSSLQEMYETRKLGQFFDSFEQYFSIYAKRNAELWEEYGKGTISKAELSLERFLHPLIQVGIDNSALAVEIGEEYLKMLPTRTALVPHAKELLEYLYPKYPLTIVSNGFIEVQYKKLNSCGLERYFSHVVLSEAAKALKPDKRIFEYAMQLNNAAKAEDCIMIGDSYEADITGAINAGIDQVYFNPASDAADKKATYRIHSLSEIFNIL</sequence>
<keyword evidence="1" id="KW-0378">Hydrolase</keyword>
<reference key="1">
    <citation type="submission" date="2010-11" db="EMBL/GenBank/DDBJ databases">
        <title>The complete genome of Paludibacter propionicigenes DSM 17365.</title>
        <authorList>
            <consortium name="US DOE Joint Genome Institute (JGI-PGF)"/>
            <person name="Lucas S."/>
            <person name="Copeland A."/>
            <person name="Lapidus A."/>
            <person name="Bruce D."/>
            <person name="Goodwin L."/>
            <person name="Pitluck S."/>
            <person name="Kyrpides N."/>
            <person name="Mavromatis K."/>
            <person name="Ivanova N."/>
            <person name="Munk A.C."/>
            <person name="Brettin T."/>
            <person name="Detter J.C."/>
            <person name="Han C."/>
            <person name="Tapia R."/>
            <person name="Land M."/>
            <person name="Hauser L."/>
            <person name="Markowitz V."/>
            <person name="Cheng J.-F."/>
            <person name="Hugenholtz P."/>
            <person name="Woyke T."/>
            <person name="Wu D."/>
            <person name="Gronow S."/>
            <person name="Wellnitz S."/>
            <person name="Brambilla E."/>
            <person name="Klenk H.-P."/>
            <person name="Eisen J.A."/>
        </authorList>
    </citation>
    <scope>NUCLEOTIDE SEQUENCE</scope>
    <source>
        <strain>WB4</strain>
    </source>
</reference>
<dbReference type="InterPro" id="IPR036412">
    <property type="entry name" value="HAD-like_sf"/>
</dbReference>
<dbReference type="Proteomes" id="UP000008718">
    <property type="component" value="Chromosome"/>
</dbReference>
<dbReference type="STRING" id="694427.Palpr_2357"/>
<dbReference type="HOGENOM" id="CLU_045011_8_1_10"/>
<dbReference type="InterPro" id="IPR023198">
    <property type="entry name" value="PGP-like_dom2"/>
</dbReference>
<reference evidence="1 2" key="2">
    <citation type="journal article" date="2011" name="Stand. Genomic Sci.">
        <title>Complete genome sequence of Paludibacter propionicigenes type strain (WB4).</title>
        <authorList>
            <person name="Gronow S."/>
            <person name="Munk C."/>
            <person name="Lapidus A."/>
            <person name="Nolan M."/>
            <person name="Lucas S."/>
            <person name="Hammon N."/>
            <person name="Deshpande S."/>
            <person name="Cheng J.F."/>
            <person name="Tapia R."/>
            <person name="Han C."/>
            <person name="Goodwin L."/>
            <person name="Pitluck S."/>
            <person name="Liolios K."/>
            <person name="Ivanova N."/>
            <person name="Mavromatis K."/>
            <person name="Mikhailova N."/>
            <person name="Pati A."/>
            <person name="Chen A."/>
            <person name="Palaniappan K."/>
            <person name="Land M."/>
            <person name="Hauser L."/>
            <person name="Chang Y.J."/>
            <person name="Jeffries C.D."/>
            <person name="Brambilla E."/>
            <person name="Rohde M."/>
            <person name="Goker M."/>
            <person name="Detter J.C."/>
            <person name="Woyke T."/>
            <person name="Bristow J."/>
            <person name="Eisen J.A."/>
            <person name="Markowitz V."/>
            <person name="Hugenholtz P."/>
            <person name="Kyrpides N.C."/>
            <person name="Klenk H.P."/>
        </authorList>
    </citation>
    <scope>NUCLEOTIDE SEQUENCE [LARGE SCALE GENOMIC DNA]</scope>
    <source>
        <strain evidence="2">DSM 17365 / JCM 13257 / WB4</strain>
    </source>
</reference>
<dbReference type="InterPro" id="IPR006439">
    <property type="entry name" value="HAD-SF_hydro_IA"/>
</dbReference>
<organism evidence="1 2">
    <name type="scientific">Paludibacter propionicigenes (strain DSM 17365 / JCM 13257 / WB4)</name>
    <dbReference type="NCBI Taxonomy" id="694427"/>
    <lineage>
        <taxon>Bacteria</taxon>
        <taxon>Pseudomonadati</taxon>
        <taxon>Bacteroidota</taxon>
        <taxon>Bacteroidia</taxon>
        <taxon>Bacteroidales</taxon>
        <taxon>Paludibacteraceae</taxon>
        <taxon>Paludibacter</taxon>
    </lineage>
</organism>
<dbReference type="CDD" id="cd04305">
    <property type="entry name" value="HAD_Neu5Ac-Pase_like"/>
    <property type="match status" value="1"/>
</dbReference>
<dbReference type="OrthoDB" id="9802350at2"/>
<dbReference type="EMBL" id="CP002345">
    <property type="protein sequence ID" value="ADQ80490.1"/>
    <property type="molecule type" value="Genomic_DNA"/>
</dbReference>
<dbReference type="InterPro" id="IPR052550">
    <property type="entry name" value="Pyrimidine_5'-ntase_YjjG"/>
</dbReference>
<accession>E4T6Z6</accession>
<dbReference type="RefSeq" id="WP_013445859.1">
    <property type="nucleotide sequence ID" value="NC_014734.1"/>
</dbReference>
<dbReference type="NCBIfam" id="TIGR01549">
    <property type="entry name" value="HAD-SF-IA-v1"/>
    <property type="match status" value="1"/>
</dbReference>
<dbReference type="SUPFAM" id="SSF56784">
    <property type="entry name" value="HAD-like"/>
    <property type="match status" value="1"/>
</dbReference>
<dbReference type="PANTHER" id="PTHR47478">
    <property type="match status" value="1"/>
</dbReference>
<dbReference type="InterPro" id="IPR011951">
    <property type="entry name" value="HAD-SF_hydro_IA_YjjG/PynA"/>
</dbReference>
<dbReference type="Gene3D" id="3.40.50.1000">
    <property type="entry name" value="HAD superfamily/HAD-like"/>
    <property type="match status" value="1"/>
</dbReference>
<evidence type="ECO:0000313" key="1">
    <source>
        <dbReference type="EMBL" id="ADQ80490.1"/>
    </source>
</evidence>
<name>E4T6Z6_PALPW</name>
<dbReference type="eggNOG" id="COG1011">
    <property type="taxonomic scope" value="Bacteria"/>
</dbReference>
<keyword evidence="2" id="KW-1185">Reference proteome</keyword>
<dbReference type="SFLD" id="SFLDS00003">
    <property type="entry name" value="Haloacid_Dehalogenase"/>
    <property type="match status" value="1"/>
</dbReference>
<dbReference type="AlphaFoldDB" id="E4T6Z6"/>
<dbReference type="Gene3D" id="1.10.150.240">
    <property type="entry name" value="Putative phosphatase, domain 2"/>
    <property type="match status" value="1"/>
</dbReference>